<dbReference type="EMBL" id="BQKB01000036">
    <property type="protein sequence ID" value="GJM53333.1"/>
    <property type="molecule type" value="Genomic_DNA"/>
</dbReference>
<dbReference type="Proteomes" id="UP001208692">
    <property type="component" value="Unassembled WGS sequence"/>
</dbReference>
<keyword evidence="4" id="KW-1185">Reference proteome</keyword>
<evidence type="ECO:0000313" key="4">
    <source>
        <dbReference type="Proteomes" id="UP001208692"/>
    </source>
</evidence>
<organism evidence="1 3">
    <name type="scientific">Capnocytophaga catalasegens</name>
    <dbReference type="NCBI Taxonomy" id="1004260"/>
    <lineage>
        <taxon>Bacteria</taxon>
        <taxon>Pseudomonadati</taxon>
        <taxon>Bacteroidota</taxon>
        <taxon>Flavobacteriia</taxon>
        <taxon>Flavobacteriales</taxon>
        <taxon>Flavobacteriaceae</taxon>
        <taxon>Capnocytophaga</taxon>
    </lineage>
</organism>
<dbReference type="AlphaFoldDB" id="A0AAV5AVG6"/>
<sequence>MRNFLYLLLFLSTTIYAQKDTIVIKQSDINHIKKTSSHSPRGGIEITSYHALNNTGKPLDGFYKVIVGNNSFYTCYFEVGNKNSQVSNNIVKYYKDNKLYKIDIYYPEFYESTFYYTITPFDCKMKKVTIYKKNILREEVVDTLQAKKKISGKFVRYKVYNKKKSLNVFYPREDICECEKK</sequence>
<proteinExistence type="predicted"/>
<name>A0AAV5AVG6_9FLAO</name>
<evidence type="ECO:0000313" key="1">
    <source>
        <dbReference type="EMBL" id="GJM51251.1"/>
    </source>
</evidence>
<reference evidence="1 4" key="1">
    <citation type="submission" date="2021-11" db="EMBL/GenBank/DDBJ databases">
        <title>Draft genome sequence of Capnocytophaga sp. strain KC07075 isolated from cat oral cavity.</title>
        <authorList>
            <person name="Suzuki M."/>
            <person name="Imaoka K."/>
            <person name="Kimura M."/>
            <person name="Morikawa S."/>
            <person name="Maeda K."/>
        </authorList>
    </citation>
    <scope>NUCLEOTIDE SEQUENCE</scope>
    <source>
        <strain evidence="1">KC07075</strain>
        <strain evidence="2 4">KC07079</strain>
    </source>
</reference>
<dbReference type="RefSeq" id="WP_264847088.1">
    <property type="nucleotide sequence ID" value="NZ_BPMA01000040.1"/>
</dbReference>
<gene>
    <name evidence="1" type="ORF">RCZ15_22240</name>
    <name evidence="2" type="ORF">RCZ16_16500</name>
</gene>
<comment type="caution">
    <text evidence="1">The sequence shown here is derived from an EMBL/GenBank/DDBJ whole genome shotgun (WGS) entry which is preliminary data.</text>
</comment>
<protein>
    <submittedName>
        <fullName evidence="1">Uncharacterized protein</fullName>
    </submittedName>
</protein>
<accession>A0AAV5AVG6</accession>
<dbReference type="Proteomes" id="UP001207736">
    <property type="component" value="Unassembled WGS sequence"/>
</dbReference>
<dbReference type="EMBL" id="BQKA01000046">
    <property type="protein sequence ID" value="GJM51251.1"/>
    <property type="molecule type" value="Genomic_DNA"/>
</dbReference>
<evidence type="ECO:0000313" key="3">
    <source>
        <dbReference type="Proteomes" id="UP001207736"/>
    </source>
</evidence>
<evidence type="ECO:0000313" key="2">
    <source>
        <dbReference type="EMBL" id="GJM53333.1"/>
    </source>
</evidence>